<dbReference type="Pfam" id="PF13953">
    <property type="entry name" value="PapC_C"/>
    <property type="match status" value="1"/>
</dbReference>
<dbReference type="InterPro" id="IPR043142">
    <property type="entry name" value="PapC-like_C_sf"/>
</dbReference>
<evidence type="ECO:0000256" key="4">
    <source>
        <dbReference type="ARBA" id="ARBA00022452"/>
    </source>
</evidence>
<evidence type="ECO:0000256" key="8">
    <source>
        <dbReference type="ARBA" id="ARBA00023136"/>
    </source>
</evidence>
<proteinExistence type="inferred from homology"/>
<keyword evidence="6" id="KW-0812">Transmembrane</keyword>
<dbReference type="InterPro" id="IPR025885">
    <property type="entry name" value="PapC_N"/>
</dbReference>
<keyword evidence="4" id="KW-1134">Transmembrane beta strand</keyword>
<evidence type="ECO:0000256" key="2">
    <source>
        <dbReference type="ARBA" id="ARBA00008064"/>
    </source>
</evidence>
<feature type="domain" description="PapC-like C-terminal" evidence="11">
    <location>
        <begin position="769"/>
        <end position="831"/>
    </location>
</feature>
<dbReference type="InterPro" id="IPR042186">
    <property type="entry name" value="FimD_plug_dom"/>
</dbReference>
<evidence type="ECO:0000259" key="12">
    <source>
        <dbReference type="Pfam" id="PF13954"/>
    </source>
</evidence>
<evidence type="ECO:0000256" key="5">
    <source>
        <dbReference type="ARBA" id="ARBA00022558"/>
    </source>
</evidence>
<reference evidence="13 14" key="1">
    <citation type="submission" date="2020-12" db="EMBL/GenBank/DDBJ databases">
        <title>Enhanced detection system for hospital associated transmission using whole genome sequencing surveillance.</title>
        <authorList>
            <person name="Harrison L.H."/>
            <person name="Van Tyne D."/>
            <person name="Marsh J.W."/>
            <person name="Griffith M.P."/>
            <person name="Snyder D.J."/>
            <person name="Cooper V.S."/>
            <person name="Mustapha M."/>
        </authorList>
    </citation>
    <scope>NUCLEOTIDE SEQUENCE [LARGE SCALE GENOMIC DNA]</scope>
    <source>
        <strain evidence="13 14">PR00195</strain>
    </source>
</reference>
<evidence type="ECO:0000256" key="7">
    <source>
        <dbReference type="ARBA" id="ARBA00022729"/>
    </source>
</evidence>
<keyword evidence="7 10" id="KW-0732">Signal</keyword>
<gene>
    <name evidence="13" type="ORF">JFQ69_10205</name>
</gene>
<feature type="signal peptide" evidence="10">
    <location>
        <begin position="1"/>
        <end position="29"/>
    </location>
</feature>
<keyword evidence="8" id="KW-0472">Membrane</keyword>
<organism evidence="13 14">
    <name type="scientific">Proteus penneri</name>
    <dbReference type="NCBI Taxonomy" id="102862"/>
    <lineage>
        <taxon>Bacteria</taxon>
        <taxon>Pseudomonadati</taxon>
        <taxon>Pseudomonadota</taxon>
        <taxon>Gammaproteobacteria</taxon>
        <taxon>Enterobacterales</taxon>
        <taxon>Morganellaceae</taxon>
        <taxon>Proteus</taxon>
    </lineage>
</organism>
<keyword evidence="5" id="KW-1029">Fimbrium biogenesis</keyword>
<dbReference type="Pfam" id="PF00577">
    <property type="entry name" value="Usher"/>
    <property type="match status" value="1"/>
</dbReference>
<sequence length="852" mass="93972">MKCFKLNNIKGFTNFICILYLTMPSLAKADNYFDPNLLMQGSEYIDLSQFYQENTLSVGTYNLNVNVNLSPMGDYDIKFEKNDQGKVIPTLTPKLLRLFGVDVDKIKDLKGLADDTVIYNIEQYIPNAKLTEDISQLTLNISIPQVYMKSSFGGEIPPELLDDGVTALLFNYMANFSRNKQTSSGTSNSSNVYVNLNGGANIGPWRLRTTYSYSKDSVKSENNVNFKNTYSKFSNTYIMRAINHLASTLKMGEVSTSGNLFDSIPMKGISLATNVLMRPSSMRGFAPVVSGVANSNATVTIRQNGNIIYQTFVAPGNFKIEDIPASGNSGDLEITIEEEDGSKRVTTQPYSSLPLMTREGQFEYEFAAGKYNGSIRENSKKSNFVLGTLVYGLPKNITLYGGALLAKDYSSLVVGTGFSLGSFGALSTDVTLSRAKLDNTYTGKSYRLRYSKSMLSTGTSFDLTTLRYSTSDYYSFSDFNGYGYNLKDNIAPWLGYRQRSSFQTTISQSLGYYGSIYLRGARTNYWGNDNKNTTLSVGYNTNIKNINFNVDYSIDRLKTANNNWPENHRLNFTMSMPFSVLSNAERFSSMSANYMLTTDNNHNTYQQVGITGGALNNKLSYGVYQQYNNVNSDYGGSLNTNYSGNIINAGLGYSYSRNNQNINANLSGGVVAHSKGVTLSPLLGSNIAVVSAENAKGGELTTGQSFDYFDNAVVTQLSEYNRNVIAIDVNTLPDDVTFTNTSMNVYPTAGAVLAKSFNTKVGYQVIFNLSNSTKKIPFGAVATLNTKDELNELPNNGLVDNSQNLYMSGLPNSGQIDIEWGKNKNTCKFVYSGLDKMTINDSPIRNVNVICE</sequence>
<dbReference type="InterPro" id="IPR037224">
    <property type="entry name" value="PapC_N_sf"/>
</dbReference>
<comment type="caution">
    <text evidence="13">The sequence shown here is derived from an EMBL/GenBank/DDBJ whole genome shotgun (WGS) entry which is preliminary data.</text>
</comment>
<dbReference type="Gene3D" id="2.60.40.2610">
    <property type="entry name" value="Outer membrane usher protein FimD, plug domain"/>
    <property type="match status" value="1"/>
</dbReference>
<dbReference type="PANTHER" id="PTHR30451">
    <property type="entry name" value="OUTER MEMBRANE USHER PROTEIN"/>
    <property type="match status" value="1"/>
</dbReference>
<evidence type="ECO:0000313" key="13">
    <source>
        <dbReference type="EMBL" id="MBJ2118033.1"/>
    </source>
</evidence>
<dbReference type="Gene3D" id="3.10.20.410">
    <property type="match status" value="1"/>
</dbReference>
<dbReference type="SUPFAM" id="SSF141729">
    <property type="entry name" value="FimD N-terminal domain-like"/>
    <property type="match status" value="1"/>
</dbReference>
<dbReference type="PANTHER" id="PTHR30451:SF21">
    <property type="entry name" value="FIMBRIAL USHER DOMAIN-CONTAINING PROTEIN YDET-RELATED"/>
    <property type="match status" value="1"/>
</dbReference>
<dbReference type="Gene3D" id="2.60.40.3110">
    <property type="match status" value="1"/>
</dbReference>
<dbReference type="Gene3D" id="2.60.40.2070">
    <property type="match status" value="1"/>
</dbReference>
<dbReference type="EMBL" id="JAEKCB010000004">
    <property type="protein sequence ID" value="MBJ2118033.1"/>
    <property type="molecule type" value="Genomic_DNA"/>
</dbReference>
<dbReference type="Proteomes" id="UP000619976">
    <property type="component" value="Unassembled WGS sequence"/>
</dbReference>
<keyword evidence="3" id="KW-0813">Transport</keyword>
<dbReference type="InterPro" id="IPR025949">
    <property type="entry name" value="PapC-like_C"/>
</dbReference>
<evidence type="ECO:0000256" key="6">
    <source>
        <dbReference type="ARBA" id="ARBA00022692"/>
    </source>
</evidence>
<accession>A0ABS0W822</accession>
<dbReference type="InterPro" id="IPR000015">
    <property type="entry name" value="Fimb_usher"/>
</dbReference>
<evidence type="ECO:0000256" key="3">
    <source>
        <dbReference type="ARBA" id="ARBA00022448"/>
    </source>
</evidence>
<feature type="domain" description="PapC N-terminal" evidence="12">
    <location>
        <begin position="32"/>
        <end position="175"/>
    </location>
</feature>
<comment type="similarity">
    <text evidence="2">Belongs to the fimbrial export usher family.</text>
</comment>
<evidence type="ECO:0000256" key="10">
    <source>
        <dbReference type="SAM" id="SignalP"/>
    </source>
</evidence>
<evidence type="ECO:0000256" key="9">
    <source>
        <dbReference type="ARBA" id="ARBA00023237"/>
    </source>
</evidence>
<name>A0ABS0W822_9GAMM</name>
<evidence type="ECO:0000256" key="1">
    <source>
        <dbReference type="ARBA" id="ARBA00004571"/>
    </source>
</evidence>
<comment type="subcellular location">
    <subcellularLocation>
        <location evidence="1">Cell outer membrane</location>
        <topology evidence="1">Multi-pass membrane protein</topology>
    </subcellularLocation>
</comment>
<protein>
    <submittedName>
        <fullName evidence="13">Fimbrial biogenesis outer membrane usher protein</fullName>
    </submittedName>
</protein>
<feature type="chain" id="PRO_5046109343" evidence="10">
    <location>
        <begin position="30"/>
        <end position="852"/>
    </location>
</feature>
<evidence type="ECO:0000259" key="11">
    <source>
        <dbReference type="Pfam" id="PF13953"/>
    </source>
</evidence>
<keyword evidence="14" id="KW-1185">Reference proteome</keyword>
<keyword evidence="9" id="KW-0998">Cell outer membrane</keyword>
<evidence type="ECO:0000313" key="14">
    <source>
        <dbReference type="Proteomes" id="UP000619976"/>
    </source>
</evidence>
<dbReference type="Pfam" id="PF13954">
    <property type="entry name" value="PapC_N"/>
    <property type="match status" value="1"/>
</dbReference>